<evidence type="ECO:0000256" key="4">
    <source>
        <dbReference type="ARBA" id="ARBA00022692"/>
    </source>
</evidence>
<dbReference type="InterPro" id="IPR036942">
    <property type="entry name" value="Beta-barrel_TonB_sf"/>
</dbReference>
<evidence type="ECO:0000259" key="12">
    <source>
        <dbReference type="Pfam" id="PF00593"/>
    </source>
</evidence>
<evidence type="ECO:0000256" key="8">
    <source>
        <dbReference type="ARBA" id="ARBA00023170"/>
    </source>
</evidence>
<keyword evidence="9" id="KW-0998">Cell outer membrane</keyword>
<dbReference type="InterPro" id="IPR037066">
    <property type="entry name" value="Plug_dom_sf"/>
</dbReference>
<feature type="domain" description="TonB-dependent receptor plug" evidence="13">
    <location>
        <begin position="131"/>
        <end position="212"/>
    </location>
</feature>
<dbReference type="SUPFAM" id="SSF56935">
    <property type="entry name" value="Porins"/>
    <property type="match status" value="1"/>
</dbReference>
<evidence type="ECO:0000259" key="13">
    <source>
        <dbReference type="Pfam" id="PF07715"/>
    </source>
</evidence>
<keyword evidence="4" id="KW-0812">Transmembrane</keyword>
<dbReference type="Gene3D" id="2.40.170.20">
    <property type="entry name" value="TonB-dependent receptor, beta-barrel domain"/>
    <property type="match status" value="1"/>
</dbReference>
<dbReference type="AlphaFoldDB" id="A0A840CS40"/>
<comment type="caution">
    <text evidence="14">The sequence shown here is derived from an EMBL/GenBank/DDBJ whole genome shotgun (WGS) entry which is preliminary data.</text>
</comment>
<keyword evidence="5" id="KW-0732">Signal</keyword>
<evidence type="ECO:0000256" key="7">
    <source>
        <dbReference type="ARBA" id="ARBA00023136"/>
    </source>
</evidence>
<dbReference type="RefSeq" id="WP_183306666.1">
    <property type="nucleotide sequence ID" value="NZ_JACIEP010000005.1"/>
</dbReference>
<dbReference type="EMBL" id="JACIEP010000005">
    <property type="protein sequence ID" value="MBB4035735.1"/>
    <property type="molecule type" value="Genomic_DNA"/>
</dbReference>
<dbReference type="InterPro" id="IPR012910">
    <property type="entry name" value="Plug_dom"/>
</dbReference>
<dbReference type="GO" id="GO:0009279">
    <property type="term" value="C:cell outer membrane"/>
    <property type="evidence" value="ECO:0007669"/>
    <property type="project" value="UniProtKB-SubCell"/>
</dbReference>
<dbReference type="Gene3D" id="2.170.130.10">
    <property type="entry name" value="TonB-dependent receptor, plug domain"/>
    <property type="match status" value="1"/>
</dbReference>
<dbReference type="Pfam" id="PF07715">
    <property type="entry name" value="Plug"/>
    <property type="match status" value="1"/>
</dbReference>
<dbReference type="Pfam" id="PF00593">
    <property type="entry name" value="TonB_dep_Rec_b-barrel"/>
    <property type="match status" value="1"/>
</dbReference>
<feature type="region of interest" description="Disordered" evidence="11">
    <location>
        <begin position="337"/>
        <end position="365"/>
    </location>
</feature>
<evidence type="ECO:0000256" key="3">
    <source>
        <dbReference type="ARBA" id="ARBA00022452"/>
    </source>
</evidence>
<protein>
    <submittedName>
        <fullName evidence="14">Iron complex outermembrane receptor protein</fullName>
    </submittedName>
</protein>
<proteinExistence type="inferred from homology"/>
<dbReference type="GO" id="GO:0015344">
    <property type="term" value="F:siderophore uptake transmembrane transporter activity"/>
    <property type="evidence" value="ECO:0007669"/>
    <property type="project" value="TreeGrafter"/>
</dbReference>
<dbReference type="PANTHER" id="PTHR30069">
    <property type="entry name" value="TONB-DEPENDENT OUTER MEMBRANE RECEPTOR"/>
    <property type="match status" value="1"/>
</dbReference>
<reference evidence="14 15" key="1">
    <citation type="submission" date="2020-08" db="EMBL/GenBank/DDBJ databases">
        <title>Genomic Encyclopedia of Type Strains, Phase IV (KMG-IV): sequencing the most valuable type-strain genomes for metagenomic binning, comparative biology and taxonomic classification.</title>
        <authorList>
            <person name="Goeker M."/>
        </authorList>
    </citation>
    <scope>NUCLEOTIDE SEQUENCE [LARGE SCALE GENOMIC DNA]</scope>
    <source>
        <strain evidence="14 15">DSM 104969</strain>
    </source>
</reference>
<keyword evidence="7 10" id="KW-0472">Membrane</keyword>
<dbReference type="SUPFAM" id="SSF49464">
    <property type="entry name" value="Carboxypeptidase regulatory domain-like"/>
    <property type="match status" value="1"/>
</dbReference>
<gene>
    <name evidence="14" type="ORF">GGR21_001630</name>
</gene>
<comment type="similarity">
    <text evidence="10">Belongs to the TonB-dependent receptor family.</text>
</comment>
<dbReference type="InterPro" id="IPR000531">
    <property type="entry name" value="Beta-barrel_TonB"/>
</dbReference>
<evidence type="ECO:0000256" key="11">
    <source>
        <dbReference type="SAM" id="MobiDB-lite"/>
    </source>
</evidence>
<dbReference type="Pfam" id="PF13715">
    <property type="entry name" value="CarbopepD_reg_2"/>
    <property type="match status" value="1"/>
</dbReference>
<keyword evidence="8 14" id="KW-0675">Receptor</keyword>
<sequence>MLRNILLTFLLLPLLYITPIIAQTECNLSGIVIDKVTGKALEGTSITLQGSTIGAFTNSAGYFNFCHIKPDKYTLVIDHIGYEKDTISIELDELVTRLDIRLKPQDIALKEVVFTTKDPVRTQVVVTRPDPVTSFGQLLNTLPETATMNIGAGVSKPVIRGLSFDRVSVINRGIMQQNQQWGADHGLEINQFDMLSATVYKGPNALLLGSSTTTTIEIEPYKFKNTKDFFSGEATLWGATNNDEIGGALTAEWQKNKWYARGSFSYRDYADYRVPAKSFVYESEETALPDKRVPNTAGKEQSISATVGFRERNVTTYFNVSNNYQKNGLFELEHDHDEHDHEHGEGEHDHDDDHDATEDTSHRNIGLPYATSNHFMITNNTEWQKGNNTKLVVNTAYQSNHRKEFEHFHEHYEGQQAPVTDDDLAVDFKLHTYSVNARLHLGIQEKWRNSFSISTEYRQNRIGGFEYFLPRYNQVSGGLAYVSSYEISNKWLLEGAVRYDIGHMDVTGFYDDALAAHLTEEGYNAGIVQQYAQRAYDVDRNFGGISGNIGIRYRAADDFTLKLNIGKSYRMPSANELAANGLHHAAYRYEIGNPDLDPEHGYIFNLDTEYKLRNVTGLDGRYHTLEIYFNPFVYYYSNYIYLQAIDEQAVELYEQQPYQYTQAKAIYGGGEYKVVWPVIKKLALSTQGSLVLNKNLDNKEPLPFTPPFTMTNEVKFRNDDIRSKKIDHYQISVSHRWYADQNRVGVGEEDTKGTNLFDLGAGIVYKFNSKLAVDVNMQVRNIFDTRYMNHLSLYRRLNIPEQGRNFQLFIRILFKS</sequence>
<keyword evidence="6 10" id="KW-0798">TonB box</keyword>
<dbReference type="Gene3D" id="2.60.40.1120">
    <property type="entry name" value="Carboxypeptidase-like, regulatory domain"/>
    <property type="match status" value="1"/>
</dbReference>
<keyword evidence="2" id="KW-0813">Transport</keyword>
<keyword evidence="15" id="KW-1185">Reference proteome</keyword>
<evidence type="ECO:0000256" key="5">
    <source>
        <dbReference type="ARBA" id="ARBA00022729"/>
    </source>
</evidence>
<evidence type="ECO:0000313" key="15">
    <source>
        <dbReference type="Proteomes" id="UP000555103"/>
    </source>
</evidence>
<evidence type="ECO:0000256" key="10">
    <source>
        <dbReference type="RuleBase" id="RU003357"/>
    </source>
</evidence>
<organism evidence="14 15">
    <name type="scientific">Dysgonomonas hofstadii</name>
    <dbReference type="NCBI Taxonomy" id="637886"/>
    <lineage>
        <taxon>Bacteria</taxon>
        <taxon>Pseudomonadati</taxon>
        <taxon>Bacteroidota</taxon>
        <taxon>Bacteroidia</taxon>
        <taxon>Bacteroidales</taxon>
        <taxon>Dysgonomonadaceae</taxon>
        <taxon>Dysgonomonas</taxon>
    </lineage>
</organism>
<evidence type="ECO:0000256" key="9">
    <source>
        <dbReference type="ARBA" id="ARBA00023237"/>
    </source>
</evidence>
<keyword evidence="3" id="KW-1134">Transmembrane beta strand</keyword>
<comment type="subcellular location">
    <subcellularLocation>
        <location evidence="1">Cell outer membrane</location>
        <topology evidence="1">Multi-pass membrane protein</topology>
    </subcellularLocation>
</comment>
<feature type="domain" description="TonB-dependent receptor-like beta-barrel" evidence="12">
    <location>
        <begin position="317"/>
        <end position="781"/>
    </location>
</feature>
<evidence type="ECO:0000256" key="6">
    <source>
        <dbReference type="ARBA" id="ARBA00023077"/>
    </source>
</evidence>
<dbReference type="PANTHER" id="PTHR30069:SF29">
    <property type="entry name" value="HEMOGLOBIN AND HEMOGLOBIN-HAPTOGLOBIN-BINDING PROTEIN 1-RELATED"/>
    <property type="match status" value="1"/>
</dbReference>
<evidence type="ECO:0000256" key="2">
    <source>
        <dbReference type="ARBA" id="ARBA00022448"/>
    </source>
</evidence>
<dbReference type="GO" id="GO:0044718">
    <property type="term" value="P:siderophore transmembrane transport"/>
    <property type="evidence" value="ECO:0007669"/>
    <property type="project" value="TreeGrafter"/>
</dbReference>
<dbReference type="InterPro" id="IPR039426">
    <property type="entry name" value="TonB-dep_rcpt-like"/>
</dbReference>
<dbReference type="InterPro" id="IPR008969">
    <property type="entry name" value="CarboxyPept-like_regulatory"/>
</dbReference>
<accession>A0A840CS40</accession>
<dbReference type="Proteomes" id="UP000555103">
    <property type="component" value="Unassembled WGS sequence"/>
</dbReference>
<feature type="compositionally biased region" description="Basic and acidic residues" evidence="11">
    <location>
        <begin position="337"/>
        <end position="362"/>
    </location>
</feature>
<evidence type="ECO:0000313" key="14">
    <source>
        <dbReference type="EMBL" id="MBB4035735.1"/>
    </source>
</evidence>
<evidence type="ECO:0000256" key="1">
    <source>
        <dbReference type="ARBA" id="ARBA00004571"/>
    </source>
</evidence>
<name>A0A840CS40_9BACT</name>